<protein>
    <submittedName>
        <fullName evidence="2">Chromosome undetermined SCAF22251, whole genome shotgun sequence</fullName>
    </submittedName>
</protein>
<name>Q4RB55_TETNG</name>
<reference evidence="2" key="2">
    <citation type="submission" date="2004-02" db="EMBL/GenBank/DDBJ databases">
        <authorList>
            <consortium name="Genoscope"/>
            <consortium name="Whitehead Institute Centre for Genome Research"/>
        </authorList>
    </citation>
    <scope>NUCLEOTIDE SEQUENCE</scope>
</reference>
<feature type="non-terminal residue" evidence="2">
    <location>
        <position position="1"/>
    </location>
</feature>
<gene>
    <name evidence="2" type="ORF">GSTENG00038795001</name>
</gene>
<feature type="region of interest" description="Disordered" evidence="1">
    <location>
        <begin position="1"/>
        <end position="52"/>
    </location>
</feature>
<organism evidence="2">
    <name type="scientific">Tetraodon nigroviridis</name>
    <name type="common">Spotted green pufferfish</name>
    <name type="synonym">Chelonodon nigroviridis</name>
    <dbReference type="NCBI Taxonomy" id="99883"/>
    <lineage>
        <taxon>Eukaryota</taxon>
        <taxon>Metazoa</taxon>
        <taxon>Chordata</taxon>
        <taxon>Craniata</taxon>
        <taxon>Vertebrata</taxon>
        <taxon>Euteleostomi</taxon>
        <taxon>Actinopterygii</taxon>
        <taxon>Neopterygii</taxon>
        <taxon>Teleostei</taxon>
        <taxon>Neoteleostei</taxon>
        <taxon>Acanthomorphata</taxon>
        <taxon>Eupercaria</taxon>
        <taxon>Tetraodontiformes</taxon>
        <taxon>Tetradontoidea</taxon>
        <taxon>Tetraodontidae</taxon>
        <taxon>Tetraodon</taxon>
    </lineage>
</organism>
<evidence type="ECO:0000313" key="2">
    <source>
        <dbReference type="EMBL" id="CAG14378.1"/>
    </source>
</evidence>
<dbReference type="KEGG" id="tng:GSTEN00038795G001"/>
<evidence type="ECO:0000256" key="1">
    <source>
        <dbReference type="SAM" id="MobiDB-lite"/>
    </source>
</evidence>
<proteinExistence type="predicted"/>
<feature type="compositionally biased region" description="Polar residues" evidence="1">
    <location>
        <begin position="7"/>
        <end position="34"/>
    </location>
</feature>
<dbReference type="EMBL" id="CAAE01022251">
    <property type="protein sequence ID" value="CAG14378.1"/>
    <property type="molecule type" value="Genomic_DNA"/>
</dbReference>
<accession>Q4RB55</accession>
<reference evidence="2" key="1">
    <citation type="journal article" date="2004" name="Nature">
        <title>Genome duplication in the teleost fish Tetraodon nigroviridis reveals the early vertebrate proto-karyotype.</title>
        <authorList>
            <person name="Jaillon O."/>
            <person name="Aury J.-M."/>
            <person name="Brunet F."/>
            <person name="Petit J.-L."/>
            <person name="Stange-Thomann N."/>
            <person name="Mauceli E."/>
            <person name="Bouneau L."/>
            <person name="Fischer C."/>
            <person name="Ozouf-Costaz C."/>
            <person name="Bernot A."/>
            <person name="Nicaud S."/>
            <person name="Jaffe D."/>
            <person name="Fisher S."/>
            <person name="Lutfalla G."/>
            <person name="Dossat C."/>
            <person name="Segurens B."/>
            <person name="Dasilva C."/>
            <person name="Salanoubat M."/>
            <person name="Levy M."/>
            <person name="Boudet N."/>
            <person name="Castellano S."/>
            <person name="Anthouard V."/>
            <person name="Jubin C."/>
            <person name="Castelli V."/>
            <person name="Katinka M."/>
            <person name="Vacherie B."/>
            <person name="Biemont C."/>
            <person name="Skalli Z."/>
            <person name="Cattolico L."/>
            <person name="Poulain J."/>
            <person name="De Berardinis V."/>
            <person name="Cruaud C."/>
            <person name="Duprat S."/>
            <person name="Brottier P."/>
            <person name="Coutanceau J.-P."/>
            <person name="Gouzy J."/>
            <person name="Parra G."/>
            <person name="Lardier G."/>
            <person name="Chapple C."/>
            <person name="McKernan K.J."/>
            <person name="McEwan P."/>
            <person name="Bosak S."/>
            <person name="Kellis M."/>
            <person name="Volff J.-N."/>
            <person name="Guigo R."/>
            <person name="Zody M.C."/>
            <person name="Mesirov J."/>
            <person name="Lindblad-Toh K."/>
            <person name="Birren B."/>
            <person name="Nusbaum C."/>
            <person name="Kahn D."/>
            <person name="Robinson-Rechavi M."/>
            <person name="Laudet V."/>
            <person name="Schachter V."/>
            <person name="Quetier F."/>
            <person name="Saurin W."/>
            <person name="Scarpelli C."/>
            <person name="Wincker P."/>
            <person name="Lander E.S."/>
            <person name="Weissenbach J."/>
            <person name="Roest Crollius H."/>
        </authorList>
    </citation>
    <scope>NUCLEOTIDE SEQUENCE [LARGE SCALE GENOMIC DNA]</scope>
</reference>
<sequence>RWHVVSNLGSHHSTQEEPAQQSEGAQHGQYSLTTAGVAHPSCQAGPGAATRK</sequence>
<dbReference type="AlphaFoldDB" id="Q4RB55"/>